<dbReference type="FunFam" id="1.10.340.30:FF:000001">
    <property type="entry name" value="Endonuclease III"/>
    <property type="match status" value="1"/>
</dbReference>
<dbReference type="AlphaFoldDB" id="A0AB33VK18"/>
<dbReference type="InterPro" id="IPR023170">
    <property type="entry name" value="HhH_base_excis_C"/>
</dbReference>
<keyword evidence="3 12" id="KW-0479">Metal-binding</keyword>
<evidence type="ECO:0000256" key="4">
    <source>
        <dbReference type="ARBA" id="ARBA00022763"/>
    </source>
</evidence>
<evidence type="ECO:0000256" key="3">
    <source>
        <dbReference type="ARBA" id="ARBA00022723"/>
    </source>
</evidence>
<dbReference type="Pfam" id="PF00633">
    <property type="entry name" value="HHH"/>
    <property type="match status" value="1"/>
</dbReference>
<dbReference type="PANTHER" id="PTHR10359">
    <property type="entry name" value="A/G-SPECIFIC ADENINE GLYCOSYLASE/ENDONUCLEASE III"/>
    <property type="match status" value="1"/>
</dbReference>
<evidence type="ECO:0000313" key="15">
    <source>
        <dbReference type="EMBL" id="EAP74547.1"/>
    </source>
</evidence>
<feature type="binding site" evidence="12">
    <location>
        <position position="504"/>
    </location>
    <ligand>
        <name>[4Fe-4S] cluster</name>
        <dbReference type="ChEBI" id="CHEBI:49883"/>
    </ligand>
</feature>
<comment type="cofactor">
    <cofactor evidence="12">
        <name>[4Fe-4S] cluster</name>
        <dbReference type="ChEBI" id="CHEBI:49883"/>
    </cofactor>
    <text evidence="12">Binds 1 [4Fe-4S] cluster.</text>
</comment>
<evidence type="ECO:0000259" key="14">
    <source>
        <dbReference type="SMART" id="SM00478"/>
    </source>
</evidence>
<keyword evidence="9 12" id="KW-0234">DNA repair</keyword>
<evidence type="ECO:0000256" key="8">
    <source>
        <dbReference type="ARBA" id="ARBA00023125"/>
    </source>
</evidence>
<dbReference type="FunFam" id="1.10.1670.10:FF:000001">
    <property type="entry name" value="Endonuclease III"/>
    <property type="match status" value="1"/>
</dbReference>
<dbReference type="GO" id="GO:0019104">
    <property type="term" value="F:DNA N-glycosylase activity"/>
    <property type="evidence" value="ECO:0007669"/>
    <property type="project" value="UniProtKB-UniRule"/>
</dbReference>
<feature type="binding site" evidence="12">
    <location>
        <position position="511"/>
    </location>
    <ligand>
        <name>[4Fe-4S] cluster</name>
        <dbReference type="ChEBI" id="CHEBI:49883"/>
    </ligand>
</feature>
<dbReference type="NCBIfam" id="TIGR01083">
    <property type="entry name" value="nth"/>
    <property type="match status" value="1"/>
</dbReference>
<feature type="compositionally biased region" description="Basic residues" evidence="13">
    <location>
        <begin position="170"/>
        <end position="183"/>
    </location>
</feature>
<dbReference type="InterPro" id="IPR011257">
    <property type="entry name" value="DNA_glycosylase"/>
</dbReference>
<evidence type="ECO:0000256" key="9">
    <source>
        <dbReference type="ARBA" id="ARBA00023204"/>
    </source>
</evidence>
<dbReference type="GO" id="GO:0140078">
    <property type="term" value="F:class I DNA-(apurinic or apyrimidinic site) endonuclease activity"/>
    <property type="evidence" value="ECO:0007669"/>
    <property type="project" value="UniProtKB-EC"/>
</dbReference>
<sequence>MSHGRTDFAGTAVRACTPCACFKSAIMRDYSNDLSHRGFLGPVPGRPARRPAAADTMHQMRLPRLPPLRRSHGARRGAAQPLSAGRRGRHPAPVRGARAHRSAARAGPGTRRRAVARPGGHRSGALHRLYAVHPGLPGRCHRRCAQGDARGAGRLVHRLRPLCRALPGRLHRHGARDRRTHRLGRLEPGAGRCGPRPLRLPQRPPGARAGRERSAPGCQGRSQAGRRQRRAARRRCGTRRPGPQAGDHPGRHRARAPEAGRDGRARARSSQRHRRPGRGAGPDRRSRSAPQAHRRPGPAAFGQALTRPSPSPHHRPSMNPAKRHALFETLREHNPTPTTELEYTSPFELLIAVLLSAQATDVGVNKATRKLFPVADTPAKMLALGEEGLTAYIKTIGLYRTKGKHILQTCRILLDQYGGQVPRDRTALEALPGVGRKTANVVLNTAFGEPTIAVDTHIFRVANRTGLAPGKNVLEVELKLLKVVPEEFRQDAHHWLILHGRYVCKARKPECWHCAIEPLCAFRPKTPAPKE</sequence>
<dbReference type="InterPro" id="IPR004036">
    <property type="entry name" value="Endonuclease-III-like_CS2"/>
</dbReference>
<dbReference type="InterPro" id="IPR005759">
    <property type="entry name" value="Nth"/>
</dbReference>
<feature type="domain" description="HhH-GPD" evidence="14">
    <location>
        <begin position="355"/>
        <end position="502"/>
    </location>
</feature>
<dbReference type="CDD" id="cd00056">
    <property type="entry name" value="ENDO3c"/>
    <property type="match status" value="1"/>
</dbReference>
<evidence type="ECO:0000256" key="6">
    <source>
        <dbReference type="ARBA" id="ARBA00023004"/>
    </source>
</evidence>
<evidence type="ECO:0000256" key="12">
    <source>
        <dbReference type="HAMAP-Rule" id="MF_00942"/>
    </source>
</evidence>
<dbReference type="GO" id="GO:0051539">
    <property type="term" value="F:4 iron, 4 sulfur cluster binding"/>
    <property type="evidence" value="ECO:0007669"/>
    <property type="project" value="UniProtKB-UniRule"/>
</dbReference>
<feature type="region of interest" description="Disordered" evidence="13">
    <location>
        <begin position="41"/>
        <end position="122"/>
    </location>
</feature>
<keyword evidence="4 12" id="KW-0227">DNA damage</keyword>
<feature type="compositionally biased region" description="Low complexity" evidence="13">
    <location>
        <begin position="188"/>
        <end position="208"/>
    </location>
</feature>
<dbReference type="SMART" id="SM00478">
    <property type="entry name" value="ENDO3c"/>
    <property type="match status" value="1"/>
</dbReference>
<evidence type="ECO:0000256" key="7">
    <source>
        <dbReference type="ARBA" id="ARBA00023014"/>
    </source>
</evidence>
<dbReference type="InterPro" id="IPR003265">
    <property type="entry name" value="HhH-GPD_domain"/>
</dbReference>
<feature type="compositionally biased region" description="Basic residues" evidence="13">
    <location>
        <begin position="86"/>
        <end position="103"/>
    </location>
</feature>
<reference evidence="15 16" key="1">
    <citation type="journal article" date="2006" name="Mol. Plant Microbe Interact.">
        <title>Identification of open reading frames unique to a select agent: Ralstonia solanacearum race 3 biovar 2.</title>
        <authorList>
            <person name="Gabriel D.W."/>
            <person name="Allen C."/>
            <person name="Schell M."/>
            <person name="Denny T.P."/>
            <person name="Greenberg J.T."/>
            <person name="Duan Y.P."/>
            <person name="Flores-Cruz Z."/>
            <person name="Huang Q."/>
            <person name="Clifford J.M."/>
            <person name="Presting G."/>
            <person name="Gonzalez E.T."/>
            <person name="Reddy J."/>
            <person name="Elphinstone J."/>
            <person name="Swanson J."/>
            <person name="Yao J."/>
            <person name="Mulholland V."/>
            <person name="Liu L."/>
            <person name="Farmerie W."/>
            <person name="Patnaikuni M."/>
            <person name="Balogh B."/>
            <person name="Norman D."/>
            <person name="Alvarez A."/>
            <person name="Castillo J.A."/>
            <person name="Jones J."/>
            <person name="Saddler G."/>
            <person name="Walunas T."/>
            <person name="Zhukov A."/>
            <person name="Mikhailova N."/>
        </authorList>
    </citation>
    <scope>NUCLEOTIDE SEQUENCE [LARGE SCALE GENOMIC DNA]</scope>
    <source>
        <strain evidence="15 16">UW551</strain>
    </source>
</reference>
<evidence type="ECO:0000256" key="10">
    <source>
        <dbReference type="ARBA" id="ARBA00023239"/>
    </source>
</evidence>
<evidence type="ECO:0000256" key="1">
    <source>
        <dbReference type="ARBA" id="ARBA00008343"/>
    </source>
</evidence>
<keyword evidence="15" id="KW-0255">Endonuclease</keyword>
<keyword evidence="15" id="KW-0540">Nuclease</keyword>
<keyword evidence="11 12" id="KW-0326">Glycosidase</keyword>
<dbReference type="SUPFAM" id="SSF48150">
    <property type="entry name" value="DNA-glycosylase"/>
    <property type="match status" value="1"/>
</dbReference>
<feature type="compositionally biased region" description="Basic and acidic residues" evidence="13">
    <location>
        <begin position="255"/>
        <end position="265"/>
    </location>
</feature>
<dbReference type="PROSITE" id="PS01155">
    <property type="entry name" value="ENDONUCLEASE_III_2"/>
    <property type="match status" value="1"/>
</dbReference>
<dbReference type="GO" id="GO:0046872">
    <property type="term" value="F:metal ion binding"/>
    <property type="evidence" value="ECO:0007669"/>
    <property type="project" value="UniProtKB-KW"/>
</dbReference>
<comment type="similarity">
    <text evidence="1 12">Belongs to the Nth/MutY family.</text>
</comment>
<comment type="function">
    <text evidence="12">DNA repair enzyme that has both DNA N-glycosylase activity and AP-lyase activity. The DNA N-glycosylase activity releases various damaged pyrimidines from DNA by cleaving the N-glycosidic bond, leaving an AP (apurinic/apyrimidinic) site. The AP-lyase activity cleaves the phosphodiester bond 3' to the AP site by a beta-elimination, leaving a 3'-terminal unsaturated sugar and a product with a terminal 5'-phosphate.</text>
</comment>
<keyword evidence="5 12" id="KW-0378">Hydrolase</keyword>
<evidence type="ECO:0000256" key="2">
    <source>
        <dbReference type="ARBA" id="ARBA00022485"/>
    </source>
</evidence>
<dbReference type="Gene3D" id="1.10.340.30">
    <property type="entry name" value="Hypothetical protein, domain 2"/>
    <property type="match status" value="1"/>
</dbReference>
<dbReference type="EC" id="4.2.99.18" evidence="12"/>
<dbReference type="GO" id="GO:0006285">
    <property type="term" value="P:base-excision repair, AP site formation"/>
    <property type="evidence" value="ECO:0007669"/>
    <property type="project" value="TreeGrafter"/>
</dbReference>
<evidence type="ECO:0000256" key="11">
    <source>
        <dbReference type="ARBA" id="ARBA00023295"/>
    </source>
</evidence>
<feature type="compositionally biased region" description="Basic residues" evidence="13">
    <location>
        <begin position="266"/>
        <end position="277"/>
    </location>
</feature>
<keyword evidence="2 12" id="KW-0004">4Fe-4S</keyword>
<feature type="compositionally biased region" description="Basic residues" evidence="13">
    <location>
        <begin position="224"/>
        <end position="238"/>
    </location>
</feature>
<feature type="binding site" evidence="12">
    <location>
        <position position="520"/>
    </location>
    <ligand>
        <name>[4Fe-4S] cluster</name>
        <dbReference type="ChEBI" id="CHEBI:49883"/>
    </ligand>
</feature>
<evidence type="ECO:0000256" key="13">
    <source>
        <dbReference type="SAM" id="MobiDB-lite"/>
    </source>
</evidence>
<dbReference type="InterPro" id="IPR000445">
    <property type="entry name" value="HhH_motif"/>
</dbReference>
<dbReference type="Pfam" id="PF00730">
    <property type="entry name" value="HhH-GPD"/>
    <property type="match status" value="1"/>
</dbReference>
<protein>
    <recommendedName>
        <fullName evidence="12">Endonuclease III</fullName>
        <ecNumber evidence="12">4.2.99.18</ecNumber>
    </recommendedName>
    <alternativeName>
        <fullName evidence="12">DNA-(apurinic or apyrimidinic site) lyase</fullName>
    </alternativeName>
</protein>
<accession>A0AB33VK18</accession>
<dbReference type="PANTHER" id="PTHR10359:SF18">
    <property type="entry name" value="ENDONUCLEASE III"/>
    <property type="match status" value="1"/>
</dbReference>
<comment type="caution">
    <text evidence="15">The sequence shown here is derived from an EMBL/GenBank/DDBJ whole genome shotgun (WGS) entry which is preliminary data.</text>
</comment>
<dbReference type="HAMAP" id="MF_00942">
    <property type="entry name" value="Nth"/>
    <property type="match status" value="1"/>
</dbReference>
<evidence type="ECO:0000256" key="5">
    <source>
        <dbReference type="ARBA" id="ARBA00022801"/>
    </source>
</evidence>
<gene>
    <name evidence="12" type="primary">nth</name>
    <name evidence="15" type="ORF">RRSL_04398</name>
</gene>
<keyword evidence="10 12" id="KW-0456">Lyase</keyword>
<comment type="catalytic activity">
    <reaction evidence="12">
        <text>2'-deoxyribonucleotide-(2'-deoxyribose 5'-phosphate)-2'-deoxyribonucleotide-DNA = a 3'-end 2'-deoxyribonucleotide-(2,3-dehydro-2,3-deoxyribose 5'-phosphate)-DNA + a 5'-end 5'-phospho-2'-deoxyribonucleoside-DNA + H(+)</text>
        <dbReference type="Rhea" id="RHEA:66592"/>
        <dbReference type="Rhea" id="RHEA-COMP:13180"/>
        <dbReference type="Rhea" id="RHEA-COMP:16897"/>
        <dbReference type="Rhea" id="RHEA-COMP:17067"/>
        <dbReference type="ChEBI" id="CHEBI:15378"/>
        <dbReference type="ChEBI" id="CHEBI:136412"/>
        <dbReference type="ChEBI" id="CHEBI:157695"/>
        <dbReference type="ChEBI" id="CHEBI:167181"/>
        <dbReference type="EC" id="4.2.99.18"/>
    </reaction>
</comment>
<keyword evidence="8 12" id="KW-0238">DNA-binding</keyword>
<dbReference type="GO" id="GO:0003677">
    <property type="term" value="F:DNA binding"/>
    <property type="evidence" value="ECO:0007669"/>
    <property type="project" value="UniProtKB-UniRule"/>
</dbReference>
<dbReference type="Gene3D" id="1.10.1670.10">
    <property type="entry name" value="Helix-hairpin-Helix base-excision DNA repair enzymes (C-terminal)"/>
    <property type="match status" value="1"/>
</dbReference>
<dbReference type="EMBL" id="AAKL01000002">
    <property type="protein sequence ID" value="EAP74547.1"/>
    <property type="molecule type" value="Genomic_DNA"/>
</dbReference>
<organism evidence="15 16">
    <name type="scientific">Ralstonia solanacearum (strain UW551)</name>
    <dbReference type="NCBI Taxonomy" id="342110"/>
    <lineage>
        <taxon>Bacteria</taxon>
        <taxon>Pseudomonadati</taxon>
        <taxon>Pseudomonadota</taxon>
        <taxon>Betaproteobacteria</taxon>
        <taxon>Burkholderiales</taxon>
        <taxon>Burkholderiaceae</taxon>
        <taxon>Ralstonia</taxon>
        <taxon>Ralstonia solanacearum species complex</taxon>
    </lineage>
</organism>
<evidence type="ECO:0000313" key="16">
    <source>
        <dbReference type="Proteomes" id="UP000005933"/>
    </source>
</evidence>
<dbReference type="Proteomes" id="UP000005933">
    <property type="component" value="Unassembled WGS sequence"/>
</dbReference>
<name>A0AB33VK18_RALSU</name>
<feature type="region of interest" description="Disordered" evidence="13">
    <location>
        <begin position="170"/>
        <end position="319"/>
    </location>
</feature>
<keyword evidence="6 12" id="KW-0408">Iron</keyword>
<proteinExistence type="inferred from homology"/>
<keyword evidence="7 12" id="KW-0411">Iron-sulfur</keyword>
<feature type="binding site" evidence="12">
    <location>
        <position position="514"/>
    </location>
    <ligand>
        <name>[4Fe-4S] cluster</name>
        <dbReference type="ChEBI" id="CHEBI:49883"/>
    </ligand>
</feature>